<dbReference type="Proteomes" id="UP001157974">
    <property type="component" value="Unassembled WGS sequence"/>
</dbReference>
<evidence type="ECO:0000313" key="1">
    <source>
        <dbReference type="EMBL" id="KAJ8908660.1"/>
    </source>
</evidence>
<accession>A0AAV8V1D2</accession>
<dbReference type="AlphaFoldDB" id="A0AAV8V1D2"/>
<sequence length="96" mass="11165">MDPAAVQREPTEAADAVFKKNVEDLTEVEMEREKQELTVSIQKLRESNKEIKDFDPQGQDEELVMAIKENLEVIVRREQRLENIEKRLVKVSGLEL</sequence>
<name>A0AAV8V1D2_9RHOD</name>
<dbReference type="EMBL" id="JAMWBK010000001">
    <property type="protein sequence ID" value="KAJ8908660.1"/>
    <property type="molecule type" value="Genomic_DNA"/>
</dbReference>
<dbReference type="GO" id="GO:0070682">
    <property type="term" value="P:proteasome regulatory particle assembly"/>
    <property type="evidence" value="ECO:0007669"/>
    <property type="project" value="InterPro"/>
</dbReference>
<dbReference type="PANTHER" id="PTHR40422:SF1">
    <property type="entry name" value="TRANSLATION MACHINERY-ASSOCIATED PROTEIN 17"/>
    <property type="match status" value="1"/>
</dbReference>
<proteinExistence type="predicted"/>
<organism evidence="1 2">
    <name type="scientific">Rhodosorus marinus</name>
    <dbReference type="NCBI Taxonomy" id="101924"/>
    <lineage>
        <taxon>Eukaryota</taxon>
        <taxon>Rhodophyta</taxon>
        <taxon>Stylonematophyceae</taxon>
        <taxon>Stylonematales</taxon>
        <taxon>Stylonemataceae</taxon>
        <taxon>Rhodosorus</taxon>
    </lineage>
</organism>
<protein>
    <submittedName>
        <fullName evidence="1">Uncharacterized protein</fullName>
    </submittedName>
</protein>
<comment type="caution">
    <text evidence="1">The sequence shown here is derived from an EMBL/GenBank/DDBJ whole genome shotgun (WGS) entry which is preliminary data.</text>
</comment>
<gene>
    <name evidence="1" type="ORF">NDN08_005365</name>
</gene>
<reference evidence="1 2" key="1">
    <citation type="journal article" date="2023" name="Nat. Commun.">
        <title>Origin of minicircular mitochondrial genomes in red algae.</title>
        <authorList>
            <person name="Lee Y."/>
            <person name="Cho C.H."/>
            <person name="Lee Y.M."/>
            <person name="Park S.I."/>
            <person name="Yang J.H."/>
            <person name="West J.A."/>
            <person name="Bhattacharya D."/>
            <person name="Yoon H.S."/>
        </authorList>
    </citation>
    <scope>NUCLEOTIDE SEQUENCE [LARGE SCALE GENOMIC DNA]</scope>
    <source>
        <strain evidence="1 2">CCMP1338</strain>
        <tissue evidence="1">Whole cell</tissue>
    </source>
</reference>
<dbReference type="InterPro" id="IPR038966">
    <property type="entry name" value="TMA17"/>
</dbReference>
<dbReference type="GO" id="GO:0030674">
    <property type="term" value="F:protein-macromolecule adaptor activity"/>
    <property type="evidence" value="ECO:0007669"/>
    <property type="project" value="TreeGrafter"/>
</dbReference>
<keyword evidence="2" id="KW-1185">Reference proteome</keyword>
<evidence type="ECO:0000313" key="2">
    <source>
        <dbReference type="Proteomes" id="UP001157974"/>
    </source>
</evidence>
<dbReference type="PANTHER" id="PTHR40422">
    <property type="entry name" value="TRANSLATION MACHINERY-ASSOCIATED PROTEIN 17"/>
    <property type="match status" value="1"/>
</dbReference>